<accession>A0ACD3BGW0</accession>
<dbReference type="Proteomes" id="UP000308600">
    <property type="component" value="Unassembled WGS sequence"/>
</dbReference>
<evidence type="ECO:0000313" key="1">
    <source>
        <dbReference type="EMBL" id="TFK77126.1"/>
    </source>
</evidence>
<gene>
    <name evidence="1" type="ORF">BDN72DRAFT_830297</name>
</gene>
<sequence length="521" mass="54330">MAFRALSLAEGCDVPDRLHNWCLPKSLKSFQLTSVVPLPLPFSRRFSPSLMASSDLSSASASSSSATPLPSLSSTSLSESFLSSKSSMSASSDSRSSLSSSTVSTPSSSPTTSSSTAPPPPSLTSSSSSSSSPTHLSSTTTTSTTPDVTTPSTSPPSQVPETTSSSTTPPPPPPASTSFFAPPPTSTSTFPSPVFITTTDLSGQITTSSPSALTTYLTTTAGDGQPVTVTVVQVNPTLSGPNTGTSGSANSPFFKNTGAVAGVFLLVGLTATSIILWIIFAIRRRRRTRRLDHDTAVSATLAAVGFHRTPLDDDDDPANASHRSRYGSPEAEMMHRSSSAFAVNSISSIPSGARTSGYLDPHTPEGSTHQEQYNPYIDYGGGPPSAYTRTATPSSVAVYGHRTSGSAGDVITSHSASGSYEPLLASYYKPNPDQPQASAPPTPPPRNPRRPSVKNIKEGSQISSPASQSEHGTSVDERLDPGLRNRNQSEESDLKDNEDYSRPVLGVRNLPDGVSQTSHQS</sequence>
<keyword evidence="2" id="KW-1185">Reference proteome</keyword>
<evidence type="ECO:0000313" key="2">
    <source>
        <dbReference type="Proteomes" id="UP000308600"/>
    </source>
</evidence>
<reference evidence="1 2" key="1">
    <citation type="journal article" date="2019" name="Nat. Ecol. Evol.">
        <title>Megaphylogeny resolves global patterns of mushroom evolution.</title>
        <authorList>
            <person name="Varga T."/>
            <person name="Krizsan K."/>
            <person name="Foldi C."/>
            <person name="Dima B."/>
            <person name="Sanchez-Garcia M."/>
            <person name="Sanchez-Ramirez S."/>
            <person name="Szollosi G.J."/>
            <person name="Szarkandi J.G."/>
            <person name="Papp V."/>
            <person name="Albert L."/>
            <person name="Andreopoulos W."/>
            <person name="Angelini C."/>
            <person name="Antonin V."/>
            <person name="Barry K.W."/>
            <person name="Bougher N.L."/>
            <person name="Buchanan P."/>
            <person name="Buyck B."/>
            <person name="Bense V."/>
            <person name="Catcheside P."/>
            <person name="Chovatia M."/>
            <person name="Cooper J."/>
            <person name="Damon W."/>
            <person name="Desjardin D."/>
            <person name="Finy P."/>
            <person name="Geml J."/>
            <person name="Haridas S."/>
            <person name="Hughes K."/>
            <person name="Justo A."/>
            <person name="Karasinski D."/>
            <person name="Kautmanova I."/>
            <person name="Kiss B."/>
            <person name="Kocsube S."/>
            <person name="Kotiranta H."/>
            <person name="LaButti K.M."/>
            <person name="Lechner B.E."/>
            <person name="Liimatainen K."/>
            <person name="Lipzen A."/>
            <person name="Lukacs Z."/>
            <person name="Mihaltcheva S."/>
            <person name="Morgado L.N."/>
            <person name="Niskanen T."/>
            <person name="Noordeloos M.E."/>
            <person name="Ohm R.A."/>
            <person name="Ortiz-Santana B."/>
            <person name="Ovrebo C."/>
            <person name="Racz N."/>
            <person name="Riley R."/>
            <person name="Savchenko A."/>
            <person name="Shiryaev A."/>
            <person name="Soop K."/>
            <person name="Spirin V."/>
            <person name="Szebenyi C."/>
            <person name="Tomsovsky M."/>
            <person name="Tulloss R.E."/>
            <person name="Uehling J."/>
            <person name="Grigoriev I.V."/>
            <person name="Vagvolgyi C."/>
            <person name="Papp T."/>
            <person name="Martin F.M."/>
            <person name="Miettinen O."/>
            <person name="Hibbett D.S."/>
            <person name="Nagy L.G."/>
        </authorList>
    </citation>
    <scope>NUCLEOTIDE SEQUENCE [LARGE SCALE GENOMIC DNA]</scope>
    <source>
        <strain evidence="1 2">NL-1719</strain>
    </source>
</reference>
<protein>
    <submittedName>
        <fullName evidence="1">Uncharacterized protein</fullName>
    </submittedName>
</protein>
<name>A0ACD3BGW0_9AGAR</name>
<dbReference type="EMBL" id="ML208259">
    <property type="protein sequence ID" value="TFK77126.1"/>
    <property type="molecule type" value="Genomic_DNA"/>
</dbReference>
<organism evidence="1 2">
    <name type="scientific">Pluteus cervinus</name>
    <dbReference type="NCBI Taxonomy" id="181527"/>
    <lineage>
        <taxon>Eukaryota</taxon>
        <taxon>Fungi</taxon>
        <taxon>Dikarya</taxon>
        <taxon>Basidiomycota</taxon>
        <taxon>Agaricomycotina</taxon>
        <taxon>Agaricomycetes</taxon>
        <taxon>Agaricomycetidae</taxon>
        <taxon>Agaricales</taxon>
        <taxon>Pluteineae</taxon>
        <taxon>Pluteaceae</taxon>
        <taxon>Pluteus</taxon>
    </lineage>
</organism>
<proteinExistence type="predicted"/>